<feature type="domain" description="Carboxymuconolactone decarboxylase-like" evidence="1">
    <location>
        <begin position="37"/>
        <end position="105"/>
    </location>
</feature>
<reference evidence="2" key="1">
    <citation type="journal article" date="2014" name="Front. Microbiol.">
        <title>High frequency of phylogenetically diverse reductive dehalogenase-homologous genes in deep subseafloor sedimentary metagenomes.</title>
        <authorList>
            <person name="Kawai M."/>
            <person name="Futagami T."/>
            <person name="Toyoda A."/>
            <person name="Takaki Y."/>
            <person name="Nishi S."/>
            <person name="Hori S."/>
            <person name="Arai W."/>
            <person name="Tsubouchi T."/>
            <person name="Morono Y."/>
            <person name="Uchiyama I."/>
            <person name="Ito T."/>
            <person name="Fujiyama A."/>
            <person name="Inagaki F."/>
            <person name="Takami H."/>
        </authorList>
    </citation>
    <scope>NUCLEOTIDE SEQUENCE</scope>
    <source>
        <strain evidence="2">Expedition CK06-06</strain>
    </source>
</reference>
<name>X0WM27_9ZZZZ</name>
<organism evidence="2">
    <name type="scientific">marine sediment metagenome</name>
    <dbReference type="NCBI Taxonomy" id="412755"/>
    <lineage>
        <taxon>unclassified sequences</taxon>
        <taxon>metagenomes</taxon>
        <taxon>ecological metagenomes</taxon>
    </lineage>
</organism>
<dbReference type="InterPro" id="IPR029032">
    <property type="entry name" value="AhpD-like"/>
</dbReference>
<dbReference type="Gene3D" id="1.20.1290.10">
    <property type="entry name" value="AhpD-like"/>
    <property type="match status" value="1"/>
</dbReference>
<evidence type="ECO:0000259" key="1">
    <source>
        <dbReference type="Pfam" id="PF02627"/>
    </source>
</evidence>
<dbReference type="Pfam" id="PF02627">
    <property type="entry name" value="CMD"/>
    <property type="match status" value="1"/>
</dbReference>
<dbReference type="SUPFAM" id="SSF69118">
    <property type="entry name" value="AhpD-like"/>
    <property type="match status" value="1"/>
</dbReference>
<dbReference type="InterPro" id="IPR004675">
    <property type="entry name" value="AhpD_core"/>
</dbReference>
<dbReference type="NCBIfam" id="TIGR00778">
    <property type="entry name" value="ahpD_dom"/>
    <property type="match status" value="1"/>
</dbReference>
<evidence type="ECO:0000313" key="2">
    <source>
        <dbReference type="EMBL" id="GAG13761.1"/>
    </source>
</evidence>
<dbReference type="AlphaFoldDB" id="X0WM27"/>
<dbReference type="EMBL" id="BARS01022454">
    <property type="protein sequence ID" value="GAG13761.1"/>
    <property type="molecule type" value="Genomic_DNA"/>
</dbReference>
<accession>X0WM27</accession>
<proteinExistence type="predicted"/>
<dbReference type="GO" id="GO:0051920">
    <property type="term" value="F:peroxiredoxin activity"/>
    <property type="evidence" value="ECO:0007669"/>
    <property type="project" value="InterPro"/>
</dbReference>
<dbReference type="InterPro" id="IPR003779">
    <property type="entry name" value="CMD-like"/>
</dbReference>
<sequence length="126" mass="14346">MGKYEDTLKDIETTIGLVPGFMKALAEDVLIKEWPLFKKYVLGESKIPAKYREMIGLAIAANTRCPYCTLFHTGAAKLHGASDDELQEIYFLSSFTGRWSTMLFAQQYDLEKFTEEFHKIGAHLSK</sequence>
<gene>
    <name evidence="2" type="ORF">S01H1_35899</name>
</gene>
<protein>
    <recommendedName>
        <fullName evidence="1">Carboxymuconolactone decarboxylase-like domain-containing protein</fullName>
    </recommendedName>
</protein>
<comment type="caution">
    <text evidence="2">The sequence shown here is derived from an EMBL/GenBank/DDBJ whole genome shotgun (WGS) entry which is preliminary data.</text>
</comment>